<dbReference type="Proteomes" id="UP001429564">
    <property type="component" value="Unassembled WGS sequence"/>
</dbReference>
<dbReference type="EMBL" id="QHLQ01000001">
    <property type="protein sequence ID" value="NIZ59398.1"/>
    <property type="molecule type" value="Genomic_DNA"/>
</dbReference>
<protein>
    <submittedName>
        <fullName evidence="2">Uncharacterized protein</fullName>
    </submittedName>
</protein>
<gene>
    <name evidence="2" type="ORF">DL239_00250</name>
</gene>
<keyword evidence="1" id="KW-1133">Transmembrane helix</keyword>
<reference evidence="2 3" key="1">
    <citation type="submission" date="2018-05" db="EMBL/GenBank/DDBJ databases">
        <authorList>
            <person name="Zhang Y.-J."/>
        </authorList>
    </citation>
    <scope>NUCLEOTIDE SEQUENCE [LARGE SCALE GENOMIC DNA]</scope>
    <source>
        <strain evidence="2 3">CY04</strain>
    </source>
</reference>
<proteinExistence type="predicted"/>
<organism evidence="2 3">
    <name type="scientific">Parasedimentitalea denitrificans</name>
    <dbReference type="NCBI Taxonomy" id="2211118"/>
    <lineage>
        <taxon>Bacteria</taxon>
        <taxon>Pseudomonadati</taxon>
        <taxon>Pseudomonadota</taxon>
        <taxon>Alphaproteobacteria</taxon>
        <taxon>Rhodobacterales</taxon>
        <taxon>Paracoccaceae</taxon>
        <taxon>Parasedimentitalea</taxon>
    </lineage>
</organism>
<feature type="transmembrane region" description="Helical" evidence="1">
    <location>
        <begin position="37"/>
        <end position="58"/>
    </location>
</feature>
<keyword evidence="3" id="KW-1185">Reference proteome</keyword>
<keyword evidence="1" id="KW-0472">Membrane</keyword>
<evidence type="ECO:0000256" key="1">
    <source>
        <dbReference type="SAM" id="Phobius"/>
    </source>
</evidence>
<evidence type="ECO:0000313" key="2">
    <source>
        <dbReference type="EMBL" id="NIZ59398.1"/>
    </source>
</evidence>
<comment type="caution">
    <text evidence="2">The sequence shown here is derived from an EMBL/GenBank/DDBJ whole genome shotgun (WGS) entry which is preliminary data.</text>
</comment>
<evidence type="ECO:0000313" key="3">
    <source>
        <dbReference type="Proteomes" id="UP001429564"/>
    </source>
</evidence>
<name>A0ABX0W364_9RHOB</name>
<sequence>MAKTIISLLLCFVLGLGILVGGNVLIDQIGYAPENEQILRLIPKGLAFVVVIGLSWFLSRRRKRGE</sequence>
<accession>A0ABX0W364</accession>
<dbReference type="RefSeq" id="WP_167681058.1">
    <property type="nucleotide sequence ID" value="NZ_QHLQ01000001.1"/>
</dbReference>
<keyword evidence="1" id="KW-0812">Transmembrane</keyword>